<organism evidence="2 3">
    <name type="scientific">Microbacterium schleiferi</name>
    <dbReference type="NCBI Taxonomy" id="69362"/>
    <lineage>
        <taxon>Bacteria</taxon>
        <taxon>Bacillati</taxon>
        <taxon>Actinomycetota</taxon>
        <taxon>Actinomycetes</taxon>
        <taxon>Micrococcales</taxon>
        <taxon>Microbacteriaceae</taxon>
        <taxon>Microbacterium</taxon>
    </lineage>
</organism>
<dbReference type="SUPFAM" id="SSF51338">
    <property type="entry name" value="Composite domain of metallo-dependent hydrolases"/>
    <property type="match status" value="1"/>
</dbReference>
<dbReference type="GO" id="GO:0016812">
    <property type="term" value="F:hydrolase activity, acting on carbon-nitrogen (but not peptide) bonds, in cyclic amides"/>
    <property type="evidence" value="ECO:0007669"/>
    <property type="project" value="TreeGrafter"/>
</dbReference>
<dbReference type="GO" id="GO:0005829">
    <property type="term" value="C:cytosol"/>
    <property type="evidence" value="ECO:0007669"/>
    <property type="project" value="TreeGrafter"/>
</dbReference>
<dbReference type="InterPro" id="IPR050378">
    <property type="entry name" value="Metallo-dep_Hydrolases_sf"/>
</dbReference>
<accession>A0A7S8RHM3</accession>
<dbReference type="InterPro" id="IPR023100">
    <property type="entry name" value="D-aminoacylase_insert_dom_sf"/>
</dbReference>
<reference evidence="2 3" key="1">
    <citation type="submission" date="2020-11" db="EMBL/GenBank/DDBJ databases">
        <title>Amino acid is mineralized and recycled by bacteria in oceanic microbiome.</title>
        <authorList>
            <person name="Zheng L.Y."/>
        </authorList>
    </citation>
    <scope>NUCLEOTIDE SEQUENCE [LARGE SCALE GENOMIC DNA]</scope>
    <source>
        <strain evidence="2 3">A32-1</strain>
    </source>
</reference>
<dbReference type="PANTHER" id="PTHR11647">
    <property type="entry name" value="HYDRANTOINASE/DIHYDROPYRIMIDINASE FAMILY MEMBER"/>
    <property type="match status" value="1"/>
</dbReference>
<dbReference type="InterPro" id="IPR011059">
    <property type="entry name" value="Metal-dep_hydrolase_composite"/>
</dbReference>
<dbReference type="AlphaFoldDB" id="A0A7S8RHM3"/>
<gene>
    <name evidence="2" type="ORF">IT882_01270</name>
</gene>
<dbReference type="GO" id="GO:0016811">
    <property type="term" value="F:hydrolase activity, acting on carbon-nitrogen (but not peptide) bonds, in linear amides"/>
    <property type="evidence" value="ECO:0007669"/>
    <property type="project" value="InterPro"/>
</dbReference>
<keyword evidence="3" id="KW-1185">Reference proteome</keyword>
<evidence type="ECO:0000313" key="2">
    <source>
        <dbReference type="EMBL" id="QPE04807.1"/>
    </source>
</evidence>
<dbReference type="EMBL" id="CP064760">
    <property type="protein sequence ID" value="QPE04807.1"/>
    <property type="molecule type" value="Genomic_DNA"/>
</dbReference>
<proteinExistence type="predicted"/>
<dbReference type="SUPFAM" id="SSF51556">
    <property type="entry name" value="Metallo-dependent hydrolases"/>
    <property type="match status" value="1"/>
</dbReference>
<dbReference type="Gene3D" id="3.20.20.140">
    <property type="entry name" value="Metal-dependent hydrolases"/>
    <property type="match status" value="1"/>
</dbReference>
<dbReference type="RefSeq" id="WP_195692834.1">
    <property type="nucleotide sequence ID" value="NZ_CP064760.1"/>
</dbReference>
<feature type="domain" description="Amidohydrolase 3" evidence="1">
    <location>
        <begin position="45"/>
        <end position="507"/>
    </location>
</feature>
<name>A0A7S8RHM3_9MICO</name>
<dbReference type="InterPro" id="IPR013108">
    <property type="entry name" value="Amidohydro_3"/>
</dbReference>
<dbReference type="Pfam" id="PF07969">
    <property type="entry name" value="Amidohydro_3"/>
    <property type="match status" value="1"/>
</dbReference>
<evidence type="ECO:0000313" key="3">
    <source>
        <dbReference type="Proteomes" id="UP000594480"/>
    </source>
</evidence>
<dbReference type="KEGG" id="msf:IT882_01270"/>
<dbReference type="CDD" id="cd01297">
    <property type="entry name" value="D-aminoacylase"/>
    <property type="match status" value="1"/>
</dbReference>
<dbReference type="InterPro" id="IPR032466">
    <property type="entry name" value="Metal_Hydrolase"/>
</dbReference>
<dbReference type="Gene3D" id="2.30.40.10">
    <property type="entry name" value="Urease, subunit C, domain 1"/>
    <property type="match status" value="1"/>
</dbReference>
<dbReference type="Proteomes" id="UP000594480">
    <property type="component" value="Chromosome"/>
</dbReference>
<dbReference type="Gene3D" id="3.30.1490.130">
    <property type="entry name" value="D-aminoacylase. Domain 3"/>
    <property type="match status" value="1"/>
</dbReference>
<protein>
    <submittedName>
        <fullName evidence="2">D-aminoacylase</fullName>
    </submittedName>
</protein>
<sequence>MSVTLVIRGGTVLDGFGTPGVVADVAIERDRVIAIGSDLELTGVREIDATGLFVAPGFIDAHTHSDVVPFMDEPQPFKLRQGVTTEIVGNCGNSAAPLIDETAVEFHRPISSAARAGVDTHPRSFSDYLDEVEAAGPTNHIASLVGHHTLRINANGMDAALRDGALQRMQDLADEAFAAGAFGLSTGLIYAPGSYADTDEVAALATVAYRWHRPYATHMRDEGHGLADAVAETLEIARRSGVRVQVSHCKAAGLPNHGRGPELLALLHEARTAGVDVYGDQYPYTTGETFLSALLPADMQVGGQDALRAKLESAASRAEWFQLAETGATGAARAGAWHQTTPDGITISMHGDESLQGRTIAEVAADRGVSAWDALCDAVLADPAAMTVYRLMSEHDVRAILADPLIAIGSDNSVPVGYAHQRAWGCFPTVLGAYVRDMPLLPVEEAVRKMTSLTARQFGLTGRGFLAPGAIADVVVFDLDAIGHPGSPTSPAQHPTGIPYVVLAGTVAIDDGVFSGRRDGRVLRAGHPEPRSHPNP</sequence>
<dbReference type="PANTHER" id="PTHR11647:SF1">
    <property type="entry name" value="COLLAPSIN RESPONSE MEDIATOR PROTEIN"/>
    <property type="match status" value="1"/>
</dbReference>
<evidence type="ECO:0000259" key="1">
    <source>
        <dbReference type="Pfam" id="PF07969"/>
    </source>
</evidence>